<name>A0A1B6IWJ2_9HEMI</name>
<feature type="domain" description="Borealin C-terminal" evidence="2">
    <location>
        <begin position="168"/>
        <end position="273"/>
    </location>
</feature>
<feature type="region of interest" description="Disordered" evidence="1">
    <location>
        <begin position="108"/>
        <end position="175"/>
    </location>
</feature>
<sequence>MNKMPRTKQVRKKSSVKRHKQSTSVSGTLFSNSSSLKNSSTLLSDDYDSTEHLIRNFNVYYNEKIKEYQQGYEKACKLVKQMFIDNLCNLPESIKTLNVNNDVEEESLSSSALVENQNKDTNNVIGPKTRQSRARKPAKLSDFKKPKTPKLRTSRKRSVSVPRTPGPSSDSFKTPVMSSRKLMTSGMTIAPKISDRPMCVLRRPVHGEMAISMSGSPLMVGAFSTEDIPTVNVPLQDGRIISIVPEAGAPPPDIPIFDETTKKYLKTLRAHLEILAPNSP</sequence>
<dbReference type="Pfam" id="PF10512">
    <property type="entry name" value="Borealin"/>
    <property type="match status" value="1"/>
</dbReference>
<dbReference type="EMBL" id="GECU01016399">
    <property type="protein sequence ID" value="JAS91307.1"/>
    <property type="molecule type" value="Transcribed_RNA"/>
</dbReference>
<protein>
    <recommendedName>
        <fullName evidence="2">Borealin C-terminal domain-containing protein</fullName>
    </recommendedName>
</protein>
<dbReference type="InterPro" id="IPR046466">
    <property type="entry name" value="Borealin_C"/>
</dbReference>
<dbReference type="AlphaFoldDB" id="A0A1B6IWJ2"/>
<evidence type="ECO:0000259" key="2">
    <source>
        <dbReference type="Pfam" id="PF10512"/>
    </source>
</evidence>
<feature type="compositionally biased region" description="Low complexity" evidence="1">
    <location>
        <begin position="28"/>
        <end position="39"/>
    </location>
</feature>
<accession>A0A1B6IWJ2</accession>
<feature type="compositionally biased region" description="Basic residues" evidence="1">
    <location>
        <begin position="146"/>
        <end position="158"/>
    </location>
</feature>
<gene>
    <name evidence="3" type="ORF">g.11298</name>
</gene>
<feature type="compositionally biased region" description="Basic residues" evidence="1">
    <location>
        <begin position="1"/>
        <end position="21"/>
    </location>
</feature>
<evidence type="ECO:0000313" key="3">
    <source>
        <dbReference type="EMBL" id="JAS91307.1"/>
    </source>
</evidence>
<proteinExistence type="predicted"/>
<feature type="region of interest" description="Disordered" evidence="1">
    <location>
        <begin position="1"/>
        <end position="39"/>
    </location>
</feature>
<reference evidence="3" key="1">
    <citation type="submission" date="2015-11" db="EMBL/GenBank/DDBJ databases">
        <title>De novo transcriptome assembly of four potential Pierce s Disease insect vectors from Arizona vineyards.</title>
        <authorList>
            <person name="Tassone E.E."/>
        </authorList>
    </citation>
    <scope>NUCLEOTIDE SEQUENCE</scope>
</reference>
<evidence type="ECO:0000256" key="1">
    <source>
        <dbReference type="SAM" id="MobiDB-lite"/>
    </source>
</evidence>
<organism evidence="3">
    <name type="scientific">Homalodisca liturata</name>
    <dbReference type="NCBI Taxonomy" id="320908"/>
    <lineage>
        <taxon>Eukaryota</taxon>
        <taxon>Metazoa</taxon>
        <taxon>Ecdysozoa</taxon>
        <taxon>Arthropoda</taxon>
        <taxon>Hexapoda</taxon>
        <taxon>Insecta</taxon>
        <taxon>Pterygota</taxon>
        <taxon>Neoptera</taxon>
        <taxon>Paraneoptera</taxon>
        <taxon>Hemiptera</taxon>
        <taxon>Auchenorrhyncha</taxon>
        <taxon>Membracoidea</taxon>
        <taxon>Cicadellidae</taxon>
        <taxon>Cicadellinae</taxon>
        <taxon>Proconiini</taxon>
        <taxon>Homalodisca</taxon>
    </lineage>
</organism>